<evidence type="ECO:0000256" key="7">
    <source>
        <dbReference type="ARBA" id="ARBA00022989"/>
    </source>
</evidence>
<evidence type="ECO:0000256" key="4">
    <source>
        <dbReference type="ARBA" id="ARBA00022617"/>
    </source>
</evidence>
<keyword evidence="9 12" id="KW-0408">Iron</keyword>
<dbReference type="AlphaFoldDB" id="A0A9Q1QL30"/>
<evidence type="ECO:0000256" key="9">
    <source>
        <dbReference type="ARBA" id="ARBA00023004"/>
    </source>
</evidence>
<evidence type="ECO:0000256" key="12">
    <source>
        <dbReference type="PIRSR" id="PIRSR602401-1"/>
    </source>
</evidence>
<dbReference type="EMBL" id="JAKOGI010000057">
    <property type="protein sequence ID" value="KAJ8446307.1"/>
    <property type="molecule type" value="Genomic_DNA"/>
</dbReference>
<keyword evidence="8 13" id="KW-0560">Oxidoreductase</keyword>
<dbReference type="Pfam" id="PF00067">
    <property type="entry name" value="p450"/>
    <property type="match status" value="1"/>
</dbReference>
<evidence type="ECO:0000313" key="16">
    <source>
        <dbReference type="Proteomes" id="UP001153076"/>
    </source>
</evidence>
<name>A0A9Q1QL30_9CARY</name>
<comment type="caution">
    <text evidence="15">The sequence shown here is derived from an EMBL/GenBank/DDBJ whole genome shotgun (WGS) entry which is preliminary data.</text>
</comment>
<evidence type="ECO:0000256" key="10">
    <source>
        <dbReference type="ARBA" id="ARBA00023033"/>
    </source>
</evidence>
<dbReference type="SUPFAM" id="SSF48264">
    <property type="entry name" value="Cytochrome P450"/>
    <property type="match status" value="1"/>
</dbReference>
<evidence type="ECO:0000256" key="13">
    <source>
        <dbReference type="RuleBase" id="RU000461"/>
    </source>
</evidence>
<dbReference type="PRINTS" id="PR00385">
    <property type="entry name" value="P450"/>
</dbReference>
<sequence>MNHSARNQTTPSNNTIPQAMLILLNLIALSFFILILPNLRKHKKPPPHRKPTPVQPLHPPPLPVQAGQDLWPNLVPEICAKTSGGDSISWSGKEVLKTQDCNFCTRPSLVGQQRLSYNRIDVIFAPHNECFRELKILCVVHLFSSKKVQYFYPIRREEDSKMIEKISSLSSASEAVNLSELLGSYQLYHLLERIFKEMDEFYDEIISDHLDPNKPKYEHKDFVDVLLQLKEERRFSFDLTLDHIKAVLMNIIVAGTDTSAAIAVWTMTELMKNPSIMKKLQDELRSVLKDKSFVEETDVQKLEFFQAVVKETFRLHPATPLLVAHEAVQKCTVQGYDVLPETSVFINAWAIGSDPPSWREPELFMPERFLGNSINFTGQDFEFIPFGAGRRICPGMLTGIAGLELALANLLHTFDWKVPTDVHEEDIDYDGVPGVTMHKKNPLCLVATKRTHDT</sequence>
<keyword evidence="16" id="KW-1185">Reference proteome</keyword>
<keyword evidence="11 14" id="KW-0472">Membrane</keyword>
<dbReference type="InterPro" id="IPR036396">
    <property type="entry name" value="Cyt_P450_sf"/>
</dbReference>
<dbReference type="PANTHER" id="PTHR47955:SF22">
    <property type="entry name" value="CYTOCHROME P450 83B1-LIKE"/>
    <property type="match status" value="1"/>
</dbReference>
<dbReference type="PROSITE" id="PS00086">
    <property type="entry name" value="CYTOCHROME_P450"/>
    <property type="match status" value="1"/>
</dbReference>
<organism evidence="15 16">
    <name type="scientific">Carnegiea gigantea</name>
    <dbReference type="NCBI Taxonomy" id="171969"/>
    <lineage>
        <taxon>Eukaryota</taxon>
        <taxon>Viridiplantae</taxon>
        <taxon>Streptophyta</taxon>
        <taxon>Embryophyta</taxon>
        <taxon>Tracheophyta</taxon>
        <taxon>Spermatophyta</taxon>
        <taxon>Magnoliopsida</taxon>
        <taxon>eudicotyledons</taxon>
        <taxon>Gunneridae</taxon>
        <taxon>Pentapetalae</taxon>
        <taxon>Caryophyllales</taxon>
        <taxon>Cactineae</taxon>
        <taxon>Cactaceae</taxon>
        <taxon>Cactoideae</taxon>
        <taxon>Echinocereeae</taxon>
        <taxon>Carnegiea</taxon>
    </lineage>
</organism>
<comment type="cofactor">
    <cofactor evidence="1 12">
        <name>heme</name>
        <dbReference type="ChEBI" id="CHEBI:30413"/>
    </cofactor>
</comment>
<keyword evidence="7 14" id="KW-1133">Transmembrane helix</keyword>
<dbReference type="GO" id="GO:0016020">
    <property type="term" value="C:membrane"/>
    <property type="evidence" value="ECO:0007669"/>
    <property type="project" value="UniProtKB-SubCell"/>
</dbReference>
<dbReference type="GO" id="GO:0020037">
    <property type="term" value="F:heme binding"/>
    <property type="evidence" value="ECO:0007669"/>
    <property type="project" value="InterPro"/>
</dbReference>
<evidence type="ECO:0000256" key="2">
    <source>
        <dbReference type="ARBA" id="ARBA00004167"/>
    </source>
</evidence>
<gene>
    <name evidence="15" type="ORF">Cgig2_005838</name>
</gene>
<dbReference type="InterPro" id="IPR017972">
    <property type="entry name" value="Cyt_P450_CS"/>
</dbReference>
<keyword evidence="5 14" id="KW-0812">Transmembrane</keyword>
<evidence type="ECO:0000256" key="14">
    <source>
        <dbReference type="SAM" id="Phobius"/>
    </source>
</evidence>
<keyword evidence="6 12" id="KW-0479">Metal-binding</keyword>
<dbReference type="PANTHER" id="PTHR47955">
    <property type="entry name" value="CYTOCHROME P450 FAMILY 71 PROTEIN"/>
    <property type="match status" value="1"/>
</dbReference>
<evidence type="ECO:0000256" key="3">
    <source>
        <dbReference type="ARBA" id="ARBA00010617"/>
    </source>
</evidence>
<dbReference type="Gene3D" id="1.10.630.10">
    <property type="entry name" value="Cytochrome P450"/>
    <property type="match status" value="2"/>
</dbReference>
<dbReference type="GO" id="GO:0016705">
    <property type="term" value="F:oxidoreductase activity, acting on paired donors, with incorporation or reduction of molecular oxygen"/>
    <property type="evidence" value="ECO:0007669"/>
    <property type="project" value="InterPro"/>
</dbReference>
<evidence type="ECO:0000256" key="5">
    <source>
        <dbReference type="ARBA" id="ARBA00022692"/>
    </source>
</evidence>
<evidence type="ECO:0000256" key="1">
    <source>
        <dbReference type="ARBA" id="ARBA00001971"/>
    </source>
</evidence>
<proteinExistence type="inferred from homology"/>
<keyword evidence="4 12" id="KW-0349">Heme</keyword>
<evidence type="ECO:0000256" key="11">
    <source>
        <dbReference type="ARBA" id="ARBA00023136"/>
    </source>
</evidence>
<dbReference type="GO" id="GO:0005506">
    <property type="term" value="F:iron ion binding"/>
    <property type="evidence" value="ECO:0007669"/>
    <property type="project" value="InterPro"/>
</dbReference>
<evidence type="ECO:0000256" key="6">
    <source>
        <dbReference type="ARBA" id="ARBA00022723"/>
    </source>
</evidence>
<accession>A0A9Q1QL30</accession>
<comment type="subcellular location">
    <subcellularLocation>
        <location evidence="2">Membrane</location>
        <topology evidence="2">Single-pass membrane protein</topology>
    </subcellularLocation>
</comment>
<feature type="transmembrane region" description="Helical" evidence="14">
    <location>
        <begin position="20"/>
        <end position="39"/>
    </location>
</feature>
<dbReference type="CDD" id="cd11072">
    <property type="entry name" value="CYP71-like"/>
    <property type="match status" value="1"/>
</dbReference>
<dbReference type="OrthoDB" id="2789670at2759"/>
<dbReference type="Proteomes" id="UP001153076">
    <property type="component" value="Unassembled WGS sequence"/>
</dbReference>
<keyword evidence="10 13" id="KW-0503">Monooxygenase</keyword>
<evidence type="ECO:0000313" key="15">
    <source>
        <dbReference type="EMBL" id="KAJ8446307.1"/>
    </source>
</evidence>
<feature type="binding site" description="axial binding residue" evidence="12">
    <location>
        <position position="393"/>
    </location>
    <ligand>
        <name>heme</name>
        <dbReference type="ChEBI" id="CHEBI:30413"/>
    </ligand>
    <ligandPart>
        <name>Fe</name>
        <dbReference type="ChEBI" id="CHEBI:18248"/>
    </ligandPart>
</feature>
<dbReference type="InterPro" id="IPR001128">
    <property type="entry name" value="Cyt_P450"/>
</dbReference>
<dbReference type="PRINTS" id="PR00463">
    <property type="entry name" value="EP450I"/>
</dbReference>
<protein>
    <recommendedName>
        <fullName evidence="17">Cytochrome P450</fullName>
    </recommendedName>
</protein>
<dbReference type="InterPro" id="IPR002401">
    <property type="entry name" value="Cyt_P450_E_grp-I"/>
</dbReference>
<comment type="similarity">
    <text evidence="3 13">Belongs to the cytochrome P450 family.</text>
</comment>
<evidence type="ECO:0008006" key="17">
    <source>
        <dbReference type="Google" id="ProtNLM"/>
    </source>
</evidence>
<dbReference type="GO" id="GO:0004497">
    <property type="term" value="F:monooxygenase activity"/>
    <property type="evidence" value="ECO:0007669"/>
    <property type="project" value="UniProtKB-KW"/>
</dbReference>
<reference evidence="15" key="1">
    <citation type="submission" date="2022-04" db="EMBL/GenBank/DDBJ databases">
        <title>Carnegiea gigantea Genome sequencing and assembly v2.</title>
        <authorList>
            <person name="Copetti D."/>
            <person name="Sanderson M.J."/>
            <person name="Burquez A."/>
            <person name="Wojciechowski M.F."/>
        </authorList>
    </citation>
    <scope>NUCLEOTIDE SEQUENCE</scope>
    <source>
        <strain evidence="15">SGP5-SGP5p</strain>
        <tissue evidence="15">Aerial part</tissue>
    </source>
</reference>
<evidence type="ECO:0000256" key="8">
    <source>
        <dbReference type="ARBA" id="ARBA00023002"/>
    </source>
</evidence>
<dbReference type="FunFam" id="1.10.630.10:FF:000126">
    <property type="entry name" value="Predicted protein"/>
    <property type="match status" value="1"/>
</dbReference>